<dbReference type="PANTHER" id="PTHR17550:SF7">
    <property type="entry name" value="RNA-BINDING PROTEIN 44"/>
    <property type="match status" value="1"/>
</dbReference>
<dbReference type="PANTHER" id="PTHR17550">
    <property type="entry name" value="E3 UBIQUITIN-PROTEIN LIGASE TTC3"/>
    <property type="match status" value="1"/>
</dbReference>
<dbReference type="Pfam" id="PF00076">
    <property type="entry name" value="RRM_1"/>
    <property type="match status" value="1"/>
</dbReference>
<keyword evidence="4" id="KW-1185">Reference proteome</keyword>
<dbReference type="GO" id="GO:0003723">
    <property type="term" value="F:RNA binding"/>
    <property type="evidence" value="ECO:0007669"/>
    <property type="project" value="UniProtKB-UniRule"/>
</dbReference>
<feature type="domain" description="RRM" evidence="2">
    <location>
        <begin position="572"/>
        <end position="646"/>
    </location>
</feature>
<gene>
    <name evidence="3" type="ORF">KIL84_012609</name>
</gene>
<dbReference type="SUPFAM" id="SSF54928">
    <property type="entry name" value="RNA-binding domain, RBD"/>
    <property type="match status" value="1"/>
</dbReference>
<protein>
    <recommendedName>
        <fullName evidence="2">RRM domain-containing protein</fullName>
    </recommendedName>
</protein>
<dbReference type="AlphaFoldDB" id="A0A9D3XRB7"/>
<dbReference type="Gene3D" id="3.30.70.330">
    <property type="match status" value="1"/>
</dbReference>
<proteinExistence type="predicted"/>
<evidence type="ECO:0000313" key="4">
    <source>
        <dbReference type="Proteomes" id="UP000827986"/>
    </source>
</evidence>
<keyword evidence="1" id="KW-0694">RNA-binding</keyword>
<evidence type="ECO:0000259" key="2">
    <source>
        <dbReference type="PROSITE" id="PS50102"/>
    </source>
</evidence>
<dbReference type="SMART" id="SM00360">
    <property type="entry name" value="RRM"/>
    <property type="match status" value="1"/>
</dbReference>
<sequence>MEQRENISDKNKTEVFTEPSYAIDKSDEIDYVDTLSGELAEGINCSVSGQAYSINVSELKFPDQSLACFSSSLDAELETYNKIREQISKVYEDKSEAGMLGKVCNNMHFSYKESDVDEDSQLEYHSAEEQDYSGQNTSYMPFTQIKTPRTQNSEFLELVEPLYEVICDGAIGGQNPVSKLDDGSFALDGAVDEFYNKAAIPELSKTSQDSISLIDYKGLKCETHEEEQTEDTYHSMLAENSFESDTVLNRERAYQKSLSMSSSENQQKMEAVSSCGVAQSSQMAIKKDPMELKNKLSVRDLRENPDRMFHLRKEIEKNYSSNCCRMMLQRAVKAELQLLRTHYWLCHQHCWKIYRLVMEERECFNRHALILFLLNKTDMNFKSDIAKTELGSSLLSVFEELNARYESMREKIVLGIPLDSLPPLSVESKLLSIFSSYVPSKVHCMLFFSSSSAAEKSGLEMSKHQESEISSSLKRTPPLVTPQMCLTDNRQNKQYPSYKNFEIKYEAQDIERDCRKNQEINEDWFDAKENFTVTDFSVALQGNEKQENLQKVISTTEIKMVENTKSEPNKHYFIHVGGLSPSVSEVDLRSHFQKYQVLEVSICEFSTNYRYASLSFKQASKAKLAVEEMNGKEIKGKAVNVHPVKTAGEYIFPASQKVSRPLHYENQTTDNLEENIQVRTTCSVPDSLKVPSTTSTSLKVLSPPSVSSAVPAPILASSKVLSSDLQPLKHESGHLLFSIDQQTIRENPLQIKPVQFSPNPSATFIPPNTLNLSSFTKLMKKLKELHPKASRDKIVDALLEVRTNNKGFLSGLSINAIVEMASFVLRKSASICEEKVA</sequence>
<dbReference type="Proteomes" id="UP000827986">
    <property type="component" value="Unassembled WGS sequence"/>
</dbReference>
<evidence type="ECO:0000313" key="3">
    <source>
        <dbReference type="EMBL" id="KAH1184668.1"/>
    </source>
</evidence>
<dbReference type="InterPro" id="IPR035979">
    <property type="entry name" value="RBD_domain_sf"/>
</dbReference>
<reference evidence="3" key="1">
    <citation type="submission" date="2021-09" db="EMBL/GenBank/DDBJ databases">
        <title>The genome of Mauremys mutica provides insights into the evolution of semi-aquatic lifestyle.</title>
        <authorList>
            <person name="Gong S."/>
            <person name="Gao Y."/>
        </authorList>
    </citation>
    <scope>NUCLEOTIDE SEQUENCE</scope>
    <source>
        <strain evidence="3">MM-2020</strain>
        <tissue evidence="3">Muscle</tissue>
    </source>
</reference>
<name>A0A9D3XRB7_9SAUR</name>
<dbReference type="EMBL" id="JAHDVG010000464">
    <property type="protein sequence ID" value="KAH1184668.1"/>
    <property type="molecule type" value="Genomic_DNA"/>
</dbReference>
<accession>A0A9D3XRB7</accession>
<comment type="caution">
    <text evidence="3">The sequence shown here is derived from an EMBL/GenBank/DDBJ whole genome shotgun (WGS) entry which is preliminary data.</text>
</comment>
<dbReference type="Pfam" id="PF24905">
    <property type="entry name" value="TTC3_9th"/>
    <property type="match status" value="1"/>
</dbReference>
<evidence type="ECO:0000256" key="1">
    <source>
        <dbReference type="PROSITE-ProRule" id="PRU00176"/>
    </source>
</evidence>
<dbReference type="InterPro" id="IPR012677">
    <property type="entry name" value="Nucleotide-bd_a/b_plait_sf"/>
</dbReference>
<dbReference type="PROSITE" id="PS50102">
    <property type="entry name" value="RRM"/>
    <property type="match status" value="1"/>
</dbReference>
<dbReference type="InterPro" id="IPR000504">
    <property type="entry name" value="RRM_dom"/>
</dbReference>
<organism evidence="3 4">
    <name type="scientific">Mauremys mutica</name>
    <name type="common">yellowpond turtle</name>
    <dbReference type="NCBI Taxonomy" id="74926"/>
    <lineage>
        <taxon>Eukaryota</taxon>
        <taxon>Metazoa</taxon>
        <taxon>Chordata</taxon>
        <taxon>Craniata</taxon>
        <taxon>Vertebrata</taxon>
        <taxon>Euteleostomi</taxon>
        <taxon>Archelosauria</taxon>
        <taxon>Testudinata</taxon>
        <taxon>Testudines</taxon>
        <taxon>Cryptodira</taxon>
        <taxon>Durocryptodira</taxon>
        <taxon>Testudinoidea</taxon>
        <taxon>Geoemydidae</taxon>
        <taxon>Geoemydinae</taxon>
        <taxon>Mauremys</taxon>
    </lineage>
</organism>
<dbReference type="InterPro" id="IPR056870">
    <property type="entry name" value="TTC3/DZIP3/RBM44-like_helical"/>
</dbReference>